<feature type="transmembrane region" description="Helical" evidence="6">
    <location>
        <begin position="70"/>
        <end position="92"/>
    </location>
</feature>
<evidence type="ECO:0000256" key="1">
    <source>
        <dbReference type="ARBA" id="ARBA00004141"/>
    </source>
</evidence>
<dbReference type="HOGENOM" id="CLU_021458_6_1_1"/>
<dbReference type="InterPro" id="IPR036938">
    <property type="entry name" value="PAP2/HPO_sf"/>
</dbReference>
<organism evidence="8 9">
    <name type="scientific">Naumovozyma castellii</name>
    <name type="common">Yeast</name>
    <name type="synonym">Saccharomyces castellii</name>
    <dbReference type="NCBI Taxonomy" id="27288"/>
    <lineage>
        <taxon>Eukaryota</taxon>
        <taxon>Fungi</taxon>
        <taxon>Dikarya</taxon>
        <taxon>Ascomycota</taxon>
        <taxon>Saccharomycotina</taxon>
        <taxon>Saccharomycetes</taxon>
        <taxon>Saccharomycetales</taxon>
        <taxon>Saccharomycetaceae</taxon>
        <taxon>Naumovozyma</taxon>
    </lineage>
</organism>
<dbReference type="AlphaFoldDB" id="G0VGW4"/>
<dbReference type="GO" id="GO:0008195">
    <property type="term" value="F:phosphatidate phosphatase activity"/>
    <property type="evidence" value="ECO:0007669"/>
    <property type="project" value="EnsemblFungi"/>
</dbReference>
<evidence type="ECO:0000313" key="9">
    <source>
        <dbReference type="Proteomes" id="UP000001640"/>
    </source>
</evidence>
<dbReference type="KEGG" id="ncs:NCAS_0F02510"/>
<dbReference type="PANTHER" id="PTHR10165:SF35">
    <property type="entry name" value="RE23632P"/>
    <property type="match status" value="1"/>
</dbReference>
<dbReference type="GO" id="GO:0000329">
    <property type="term" value="C:fungal-type vacuole membrane"/>
    <property type="evidence" value="ECO:0007669"/>
    <property type="project" value="EnsemblFungi"/>
</dbReference>
<name>G0VGW4_NAUCA</name>
<dbReference type="STRING" id="1064592.G0VGW4"/>
<evidence type="ECO:0000256" key="4">
    <source>
        <dbReference type="ARBA" id="ARBA00022989"/>
    </source>
</evidence>
<dbReference type="RefSeq" id="XP_003677090.1">
    <property type="nucleotide sequence ID" value="XM_003677042.1"/>
</dbReference>
<dbReference type="PANTHER" id="PTHR10165">
    <property type="entry name" value="LIPID PHOSPHATE PHOSPHATASE"/>
    <property type="match status" value="1"/>
</dbReference>
<dbReference type="GO" id="GO:0006644">
    <property type="term" value="P:phospholipid metabolic process"/>
    <property type="evidence" value="ECO:0007669"/>
    <property type="project" value="EnsemblFungi"/>
</dbReference>
<evidence type="ECO:0000313" key="8">
    <source>
        <dbReference type="EMBL" id="CCC70735.1"/>
    </source>
</evidence>
<dbReference type="GO" id="GO:0045121">
    <property type="term" value="C:membrane raft"/>
    <property type="evidence" value="ECO:0007669"/>
    <property type="project" value="EnsemblFungi"/>
</dbReference>
<dbReference type="Proteomes" id="UP000001640">
    <property type="component" value="Chromosome 6"/>
</dbReference>
<evidence type="ECO:0000256" key="6">
    <source>
        <dbReference type="SAM" id="Phobius"/>
    </source>
</evidence>
<dbReference type="CDD" id="cd03390">
    <property type="entry name" value="PAP2_containing_1_like"/>
    <property type="match status" value="1"/>
</dbReference>
<sequence length="304" mass="34570">MAVDRLTLVGNPTSFANRNPKWRLTDVILLFTMMILCYPVYYQEPFQRQFYLNDLTISHPYADPQRVSDFMLFVYSLFLPLVAIIIFGLILADPKHRGFLIYISVLGLFVSWFSTTLITNFIKNWIGRLRPDFLARCQPKPDLPTDVLFTASEVCTTENRAILMDGFRTTPSGHSSQSFAGLGYLYLWLCGQLLTENILTGYWRKVFALMPLLGASLIALSRTQDYRHHFVDVLIGSILGYVIAHFCYRRNFPAIDEEIPFKPLLDDSDVTLNIPPAPAPLPDEELHPLTEGATAVPDEIQANN</sequence>
<dbReference type="InParanoid" id="G0VGW4"/>
<dbReference type="SUPFAM" id="SSF48317">
    <property type="entry name" value="Acid phosphatase/Vanadium-dependent haloperoxidase"/>
    <property type="match status" value="1"/>
</dbReference>
<dbReference type="Gene3D" id="1.20.144.10">
    <property type="entry name" value="Phosphatidic acid phosphatase type 2/haloperoxidase"/>
    <property type="match status" value="1"/>
</dbReference>
<dbReference type="GO" id="GO:0042802">
    <property type="term" value="F:identical protein binding"/>
    <property type="evidence" value="ECO:0007669"/>
    <property type="project" value="EnsemblFungi"/>
</dbReference>
<dbReference type="eggNOG" id="KOG3030">
    <property type="taxonomic scope" value="Eukaryota"/>
</dbReference>
<dbReference type="GO" id="GO:0046839">
    <property type="term" value="P:phospholipid dephosphorylation"/>
    <property type="evidence" value="ECO:0007669"/>
    <property type="project" value="TreeGrafter"/>
</dbReference>
<dbReference type="OrthoDB" id="10030083at2759"/>
<feature type="transmembrane region" description="Helical" evidence="6">
    <location>
        <begin position="99"/>
        <end position="122"/>
    </location>
</feature>
<gene>
    <name evidence="8" type="primary">NCAS0F02510</name>
    <name evidence="8" type="ordered locus">NCAS_0F02510</name>
</gene>
<dbReference type="InterPro" id="IPR000326">
    <property type="entry name" value="PAP2/HPO"/>
</dbReference>
<dbReference type="FunCoup" id="G0VGW4">
    <property type="interactions" value="251"/>
</dbReference>
<dbReference type="GeneID" id="96904383"/>
<evidence type="ECO:0000259" key="7">
    <source>
        <dbReference type="SMART" id="SM00014"/>
    </source>
</evidence>
<protein>
    <recommendedName>
        <fullName evidence="7">Phosphatidic acid phosphatase type 2/haloperoxidase domain-containing protein</fullName>
    </recommendedName>
</protein>
<reference key="2">
    <citation type="submission" date="2011-08" db="EMBL/GenBank/DDBJ databases">
        <title>Genome sequence of Naumovozyma castellii.</title>
        <authorList>
            <person name="Gordon J.L."/>
            <person name="Armisen D."/>
            <person name="Proux-Wera E."/>
            <person name="OhEigeartaigh S.S."/>
            <person name="Byrne K.P."/>
            <person name="Wolfe K.H."/>
        </authorList>
    </citation>
    <scope>NUCLEOTIDE SEQUENCE</scope>
    <source>
        <strain>Type strain:CBS 4309</strain>
    </source>
</reference>
<evidence type="ECO:0000256" key="2">
    <source>
        <dbReference type="ARBA" id="ARBA00008816"/>
    </source>
</evidence>
<accession>G0VGW4</accession>
<dbReference type="InterPro" id="IPR043216">
    <property type="entry name" value="PAP-like"/>
</dbReference>
<dbReference type="GO" id="GO:0000810">
    <property type="term" value="F:diacylglycerol diphosphate phosphatase activity"/>
    <property type="evidence" value="ECO:0007669"/>
    <property type="project" value="EnsemblFungi"/>
</dbReference>
<keyword evidence="9" id="KW-1185">Reference proteome</keyword>
<dbReference type="FunFam" id="1.20.144.10:FF:000017">
    <property type="entry name" value="Diacylglycerol pyrophosphate phosphatase 1"/>
    <property type="match status" value="1"/>
</dbReference>
<reference evidence="8 9" key="1">
    <citation type="journal article" date="2011" name="Proc. Natl. Acad. Sci. U.S.A.">
        <title>Evolutionary erosion of yeast sex chromosomes by mating-type switching accidents.</title>
        <authorList>
            <person name="Gordon J.L."/>
            <person name="Armisen D."/>
            <person name="Proux-Wera E."/>
            <person name="Oheigeartaigh S.S."/>
            <person name="Byrne K.P."/>
            <person name="Wolfe K.H."/>
        </authorList>
    </citation>
    <scope>NUCLEOTIDE SEQUENCE [LARGE SCALE GENOMIC DNA]</scope>
    <source>
        <strain evidence="9">ATCC 76901 / BCRC 22586 / CBS 4309 / NBRC 1992 / NRRL Y-12630</strain>
    </source>
</reference>
<dbReference type="Pfam" id="PF01569">
    <property type="entry name" value="PAP2"/>
    <property type="match status" value="1"/>
</dbReference>
<evidence type="ECO:0000256" key="5">
    <source>
        <dbReference type="ARBA" id="ARBA00023136"/>
    </source>
</evidence>
<feature type="domain" description="Phosphatidic acid phosphatase type 2/haloperoxidase" evidence="7">
    <location>
        <begin position="106"/>
        <end position="248"/>
    </location>
</feature>
<comment type="subcellular location">
    <subcellularLocation>
        <location evidence="1">Membrane</location>
        <topology evidence="1">Multi-pass membrane protein</topology>
    </subcellularLocation>
</comment>
<keyword evidence="3 6" id="KW-0812">Transmembrane</keyword>
<dbReference type="SMART" id="SM00014">
    <property type="entry name" value="acidPPc"/>
    <property type="match status" value="1"/>
</dbReference>
<dbReference type="OMA" id="WFSYRRY"/>
<comment type="similarity">
    <text evidence="2">Belongs to the PA-phosphatase related phosphoesterase family.</text>
</comment>
<keyword evidence="4 6" id="KW-1133">Transmembrane helix</keyword>
<dbReference type="EMBL" id="HE576757">
    <property type="protein sequence ID" value="CCC70735.1"/>
    <property type="molecule type" value="Genomic_DNA"/>
</dbReference>
<keyword evidence="5 6" id="KW-0472">Membrane</keyword>
<evidence type="ECO:0000256" key="3">
    <source>
        <dbReference type="ARBA" id="ARBA00022692"/>
    </source>
</evidence>
<feature type="transmembrane region" description="Helical" evidence="6">
    <location>
        <begin position="24"/>
        <end position="42"/>
    </location>
</feature>
<proteinExistence type="inferred from homology"/>